<keyword evidence="4" id="KW-0560">Oxidoreductase</keyword>
<dbReference type="InterPro" id="IPR006094">
    <property type="entry name" value="Oxid_FAD_bind_N"/>
</dbReference>
<accession>A0A3N4LI51</accession>
<sequence length="415" mass="46297">MSTITDGVLVALTKLKTLELAEDKKSVLVGPGLQWGDVYRYLLPHNVFVVGGRITNIGVPGFLLGGGISYLGSRWGFGMDNVEEFEVVLADSSVVRANKRSHLDLFWALKGGSSNFGIVTSFRLTAHPITGKAWIGKFAYSTATDPDTGKRNHMETVLDKLQAFVDKNDDTSGVLPLFMYVPQHGGPIGDISVIKLDVEGKMEMGAGSIQGEYGPTPDMIHVPKLFKDMTEEIPPMMGAWNISHPYQLTLAMNPDAPDGFRQSFRVHAAKATRESLELITHIFYNRIPELLEKLPAEEILQTLGQTSVIIQPITKNMLKQGEKRGGYIITVTWFDPKYDEIMNEWSDLTSELTYEALGKKGLSHPFIYMNDAHGNQDAFAGYGQREMKRLKKIREQYDPKRLWKKGLVGGYKIPE</sequence>
<protein>
    <submittedName>
        <fullName evidence="6">FAD-binding domain-containing protein</fullName>
    </submittedName>
</protein>
<organism evidence="6 7">
    <name type="scientific">Terfezia boudieri ATCC MYA-4762</name>
    <dbReference type="NCBI Taxonomy" id="1051890"/>
    <lineage>
        <taxon>Eukaryota</taxon>
        <taxon>Fungi</taxon>
        <taxon>Dikarya</taxon>
        <taxon>Ascomycota</taxon>
        <taxon>Pezizomycotina</taxon>
        <taxon>Pezizomycetes</taxon>
        <taxon>Pezizales</taxon>
        <taxon>Pezizaceae</taxon>
        <taxon>Terfezia</taxon>
    </lineage>
</organism>
<evidence type="ECO:0000259" key="5">
    <source>
        <dbReference type="PROSITE" id="PS51387"/>
    </source>
</evidence>
<dbReference type="InParanoid" id="A0A3N4LI51"/>
<dbReference type="GO" id="GO:0016491">
    <property type="term" value="F:oxidoreductase activity"/>
    <property type="evidence" value="ECO:0007669"/>
    <property type="project" value="UniProtKB-KW"/>
</dbReference>
<evidence type="ECO:0000313" key="7">
    <source>
        <dbReference type="Proteomes" id="UP000267821"/>
    </source>
</evidence>
<evidence type="ECO:0000256" key="1">
    <source>
        <dbReference type="ARBA" id="ARBA00005466"/>
    </source>
</evidence>
<dbReference type="GO" id="GO:0071949">
    <property type="term" value="F:FAD binding"/>
    <property type="evidence" value="ECO:0007669"/>
    <property type="project" value="InterPro"/>
</dbReference>
<dbReference type="AlphaFoldDB" id="A0A3N4LI51"/>
<dbReference type="PANTHER" id="PTHR42973">
    <property type="entry name" value="BINDING OXIDOREDUCTASE, PUTATIVE (AFU_ORTHOLOGUE AFUA_1G17690)-RELATED"/>
    <property type="match status" value="1"/>
</dbReference>
<dbReference type="EMBL" id="ML121551">
    <property type="protein sequence ID" value="RPB22563.1"/>
    <property type="molecule type" value="Genomic_DNA"/>
</dbReference>
<name>A0A3N4LI51_9PEZI</name>
<keyword evidence="7" id="KW-1185">Reference proteome</keyword>
<proteinExistence type="inferred from homology"/>
<dbReference type="STRING" id="1051890.A0A3N4LI51"/>
<dbReference type="InterPro" id="IPR036318">
    <property type="entry name" value="FAD-bd_PCMH-like_sf"/>
</dbReference>
<dbReference type="PROSITE" id="PS51387">
    <property type="entry name" value="FAD_PCMH"/>
    <property type="match status" value="1"/>
</dbReference>
<dbReference type="InterPro" id="IPR016166">
    <property type="entry name" value="FAD-bd_PCMH"/>
</dbReference>
<evidence type="ECO:0000256" key="4">
    <source>
        <dbReference type="ARBA" id="ARBA00023002"/>
    </source>
</evidence>
<reference evidence="6 7" key="1">
    <citation type="journal article" date="2018" name="Nat. Ecol. Evol.">
        <title>Pezizomycetes genomes reveal the molecular basis of ectomycorrhizal truffle lifestyle.</title>
        <authorList>
            <person name="Murat C."/>
            <person name="Payen T."/>
            <person name="Noel B."/>
            <person name="Kuo A."/>
            <person name="Morin E."/>
            <person name="Chen J."/>
            <person name="Kohler A."/>
            <person name="Krizsan K."/>
            <person name="Balestrini R."/>
            <person name="Da Silva C."/>
            <person name="Montanini B."/>
            <person name="Hainaut M."/>
            <person name="Levati E."/>
            <person name="Barry K.W."/>
            <person name="Belfiori B."/>
            <person name="Cichocki N."/>
            <person name="Clum A."/>
            <person name="Dockter R.B."/>
            <person name="Fauchery L."/>
            <person name="Guy J."/>
            <person name="Iotti M."/>
            <person name="Le Tacon F."/>
            <person name="Lindquist E.A."/>
            <person name="Lipzen A."/>
            <person name="Malagnac F."/>
            <person name="Mello A."/>
            <person name="Molinier V."/>
            <person name="Miyauchi S."/>
            <person name="Poulain J."/>
            <person name="Riccioni C."/>
            <person name="Rubini A."/>
            <person name="Sitrit Y."/>
            <person name="Splivallo R."/>
            <person name="Traeger S."/>
            <person name="Wang M."/>
            <person name="Zifcakova L."/>
            <person name="Wipf D."/>
            <person name="Zambonelli A."/>
            <person name="Paolocci F."/>
            <person name="Nowrousian M."/>
            <person name="Ottonello S."/>
            <person name="Baldrian P."/>
            <person name="Spatafora J.W."/>
            <person name="Henrissat B."/>
            <person name="Nagy L.G."/>
            <person name="Aury J.M."/>
            <person name="Wincker P."/>
            <person name="Grigoriev I.V."/>
            <person name="Bonfante P."/>
            <person name="Martin F.M."/>
        </authorList>
    </citation>
    <scope>NUCLEOTIDE SEQUENCE [LARGE SCALE GENOMIC DNA]</scope>
    <source>
        <strain evidence="6 7">ATCC MYA-4762</strain>
    </source>
</reference>
<comment type="similarity">
    <text evidence="1">Belongs to the oxygen-dependent FAD-linked oxidoreductase family.</text>
</comment>
<keyword evidence="2" id="KW-0285">Flavoprotein</keyword>
<dbReference type="Pfam" id="PF01565">
    <property type="entry name" value="FAD_binding_4"/>
    <property type="match status" value="1"/>
</dbReference>
<dbReference type="InterPro" id="IPR016169">
    <property type="entry name" value="FAD-bd_PCMH_sub2"/>
</dbReference>
<evidence type="ECO:0000256" key="3">
    <source>
        <dbReference type="ARBA" id="ARBA00022827"/>
    </source>
</evidence>
<dbReference type="OrthoDB" id="2151789at2759"/>
<evidence type="ECO:0000313" key="6">
    <source>
        <dbReference type="EMBL" id="RPB22563.1"/>
    </source>
</evidence>
<feature type="domain" description="FAD-binding PCMH-type" evidence="5">
    <location>
        <begin position="1"/>
        <end position="129"/>
    </location>
</feature>
<dbReference type="Gene3D" id="3.30.465.10">
    <property type="match status" value="1"/>
</dbReference>
<evidence type="ECO:0000256" key="2">
    <source>
        <dbReference type="ARBA" id="ARBA00022630"/>
    </source>
</evidence>
<dbReference type="InterPro" id="IPR050416">
    <property type="entry name" value="FAD-linked_Oxidoreductase"/>
</dbReference>
<keyword evidence="3" id="KW-0274">FAD</keyword>
<dbReference type="PANTHER" id="PTHR42973:SF13">
    <property type="entry name" value="FAD-BINDING PCMH-TYPE DOMAIN-CONTAINING PROTEIN"/>
    <property type="match status" value="1"/>
</dbReference>
<dbReference type="Proteomes" id="UP000267821">
    <property type="component" value="Unassembled WGS sequence"/>
</dbReference>
<gene>
    <name evidence="6" type="ORF">L211DRAFT_850582</name>
</gene>
<dbReference type="SUPFAM" id="SSF56176">
    <property type="entry name" value="FAD-binding/transporter-associated domain-like"/>
    <property type="match status" value="1"/>
</dbReference>